<dbReference type="AlphaFoldDB" id="A0A9X0W9A3"/>
<accession>A0A9X0W9A3</accession>
<dbReference type="Proteomes" id="UP001138768">
    <property type="component" value="Unassembled WGS sequence"/>
</dbReference>
<proteinExistence type="predicted"/>
<dbReference type="Gene3D" id="3.30.1150.10">
    <property type="match status" value="1"/>
</dbReference>
<evidence type="ECO:0000256" key="1">
    <source>
        <dbReference type="ARBA" id="ARBA00004167"/>
    </source>
</evidence>
<name>A0A9X0W9A3_9GAMM</name>
<protein>
    <submittedName>
        <fullName evidence="6">Uncharacterized protein</fullName>
    </submittedName>
</protein>
<dbReference type="InterPro" id="IPR006260">
    <property type="entry name" value="TonB/TolA_C"/>
</dbReference>
<organism evidence="6 7">
    <name type="scientific">Lamprobacter modestohalophilus</name>
    <dbReference type="NCBI Taxonomy" id="1064514"/>
    <lineage>
        <taxon>Bacteria</taxon>
        <taxon>Pseudomonadati</taxon>
        <taxon>Pseudomonadota</taxon>
        <taxon>Gammaproteobacteria</taxon>
        <taxon>Chromatiales</taxon>
        <taxon>Chromatiaceae</taxon>
        <taxon>Lamprobacter</taxon>
    </lineage>
</organism>
<keyword evidence="4 5" id="KW-0472">Membrane</keyword>
<dbReference type="SUPFAM" id="SSF74653">
    <property type="entry name" value="TolA/TonB C-terminal domain"/>
    <property type="match status" value="1"/>
</dbReference>
<evidence type="ECO:0000256" key="3">
    <source>
        <dbReference type="ARBA" id="ARBA00022989"/>
    </source>
</evidence>
<dbReference type="EMBL" id="NRRY01000012">
    <property type="protein sequence ID" value="MBK1618648.1"/>
    <property type="molecule type" value="Genomic_DNA"/>
</dbReference>
<dbReference type="GO" id="GO:0016020">
    <property type="term" value="C:membrane"/>
    <property type="evidence" value="ECO:0007669"/>
    <property type="project" value="UniProtKB-SubCell"/>
</dbReference>
<evidence type="ECO:0000256" key="4">
    <source>
        <dbReference type="ARBA" id="ARBA00023136"/>
    </source>
</evidence>
<keyword evidence="7" id="KW-1185">Reference proteome</keyword>
<feature type="transmembrane region" description="Helical" evidence="5">
    <location>
        <begin position="6"/>
        <end position="26"/>
    </location>
</feature>
<reference evidence="6 7" key="1">
    <citation type="journal article" date="2020" name="Microorganisms">
        <title>Osmotic Adaptation and Compatible Solute Biosynthesis of Phototrophic Bacteria as Revealed from Genome Analyses.</title>
        <authorList>
            <person name="Imhoff J.F."/>
            <person name="Rahn T."/>
            <person name="Kunzel S."/>
            <person name="Keller A."/>
            <person name="Neulinger S.C."/>
        </authorList>
    </citation>
    <scope>NUCLEOTIDE SEQUENCE [LARGE SCALE GENOMIC DNA]</scope>
    <source>
        <strain evidence="6 7">DSM 25653</strain>
    </source>
</reference>
<gene>
    <name evidence="6" type="ORF">CKO42_09420</name>
</gene>
<sequence>MGTGKLFVTVFVAVLLANALTVLMLFGARGLLPGLLPDVGWSAPSASSRDAAESSTSTAPSEEIASRWVPAIQERIRQFWVHPAGTWEGNAPVVNVQLEPGGKVITNQVQIVTSSGNPMFDQSVVNAIYDASPLPVPSGPDFEPFRDFNLVLRP</sequence>
<keyword evidence="2 5" id="KW-0812">Transmembrane</keyword>
<dbReference type="Pfam" id="PF13103">
    <property type="entry name" value="TonB_2"/>
    <property type="match status" value="1"/>
</dbReference>
<comment type="caution">
    <text evidence="6">The sequence shown here is derived from an EMBL/GenBank/DDBJ whole genome shotgun (WGS) entry which is preliminary data.</text>
</comment>
<evidence type="ECO:0000256" key="5">
    <source>
        <dbReference type="SAM" id="Phobius"/>
    </source>
</evidence>
<dbReference type="RefSeq" id="WP_200242694.1">
    <property type="nucleotide sequence ID" value="NZ_NRRY01000012.1"/>
</dbReference>
<dbReference type="NCBIfam" id="TIGR01352">
    <property type="entry name" value="tonB_Cterm"/>
    <property type="match status" value="1"/>
</dbReference>
<evidence type="ECO:0000313" key="6">
    <source>
        <dbReference type="EMBL" id="MBK1618648.1"/>
    </source>
</evidence>
<keyword evidence="3 5" id="KW-1133">Transmembrane helix</keyword>
<evidence type="ECO:0000313" key="7">
    <source>
        <dbReference type="Proteomes" id="UP001138768"/>
    </source>
</evidence>
<comment type="subcellular location">
    <subcellularLocation>
        <location evidence="1">Membrane</location>
        <topology evidence="1">Single-pass membrane protein</topology>
    </subcellularLocation>
</comment>
<evidence type="ECO:0000256" key="2">
    <source>
        <dbReference type="ARBA" id="ARBA00022692"/>
    </source>
</evidence>